<dbReference type="CDD" id="cd00130">
    <property type="entry name" value="PAS"/>
    <property type="match status" value="1"/>
</dbReference>
<evidence type="ECO:0000313" key="3">
    <source>
        <dbReference type="EMBL" id="MBB5270205.1"/>
    </source>
</evidence>
<dbReference type="PROSITE" id="PS50113">
    <property type="entry name" value="PAC"/>
    <property type="match status" value="1"/>
</dbReference>
<dbReference type="InterPro" id="IPR013656">
    <property type="entry name" value="PAS_4"/>
</dbReference>
<dbReference type="AlphaFoldDB" id="A0A7W8M7G7"/>
<feature type="domain" description="PAS" evidence="1">
    <location>
        <begin position="11"/>
        <end position="76"/>
    </location>
</feature>
<reference evidence="3 4" key="1">
    <citation type="submission" date="2020-08" db="EMBL/GenBank/DDBJ databases">
        <title>Genomic Encyclopedia of Type Strains, Phase IV (KMG-IV): sequencing the most valuable type-strain genomes for metagenomic binning, comparative biology and taxonomic classification.</title>
        <authorList>
            <person name="Goeker M."/>
        </authorList>
    </citation>
    <scope>NUCLEOTIDE SEQUENCE [LARGE SCALE GENOMIC DNA]</scope>
    <source>
        <strain evidence="3 4">DSM 29781</strain>
    </source>
</reference>
<dbReference type="PANTHER" id="PTHR44757:SF2">
    <property type="entry name" value="BIOFILM ARCHITECTURE MAINTENANCE PROTEIN MBAA"/>
    <property type="match status" value="1"/>
</dbReference>
<organism evidence="3 4">
    <name type="scientific">Quisquiliibacterium transsilvanicum</name>
    <dbReference type="NCBI Taxonomy" id="1549638"/>
    <lineage>
        <taxon>Bacteria</taxon>
        <taxon>Pseudomonadati</taxon>
        <taxon>Pseudomonadota</taxon>
        <taxon>Betaproteobacteria</taxon>
        <taxon>Burkholderiales</taxon>
        <taxon>Burkholderiaceae</taxon>
        <taxon>Quisquiliibacterium</taxon>
    </lineage>
</organism>
<proteinExistence type="predicted"/>
<dbReference type="EMBL" id="JACHGB010000001">
    <property type="protein sequence ID" value="MBB5270205.1"/>
    <property type="molecule type" value="Genomic_DNA"/>
</dbReference>
<dbReference type="PROSITE" id="PS50112">
    <property type="entry name" value="PAS"/>
    <property type="match status" value="1"/>
</dbReference>
<dbReference type="PANTHER" id="PTHR44757">
    <property type="entry name" value="DIGUANYLATE CYCLASE DGCP"/>
    <property type="match status" value="1"/>
</dbReference>
<name>A0A7W8M7G7_9BURK</name>
<dbReference type="NCBIfam" id="TIGR00229">
    <property type="entry name" value="sensory_box"/>
    <property type="match status" value="1"/>
</dbReference>
<dbReference type="InterPro" id="IPR052155">
    <property type="entry name" value="Biofilm_reg_signaling"/>
</dbReference>
<evidence type="ECO:0000259" key="1">
    <source>
        <dbReference type="PROSITE" id="PS50112"/>
    </source>
</evidence>
<dbReference type="InterPro" id="IPR035965">
    <property type="entry name" value="PAS-like_dom_sf"/>
</dbReference>
<sequence length="143" mass="15553">MFDWNGPAIHRAVVEQMNEAVIVVDREGIVRIWNASAEALFGHSSGEMLGGGLEAIVPERLWQAHDTGFRRAVDSGHAKHAGRVMTTRAVHKSGARLYVDISFSMLRGDDGTVFGVAAVGRDCTAREEAQRAARPALRQASEQ</sequence>
<comment type="caution">
    <text evidence="3">The sequence shown here is derived from an EMBL/GenBank/DDBJ whole genome shotgun (WGS) entry which is preliminary data.</text>
</comment>
<feature type="domain" description="PAC" evidence="2">
    <location>
        <begin position="83"/>
        <end position="135"/>
    </location>
</feature>
<dbReference type="InterPro" id="IPR000700">
    <property type="entry name" value="PAS-assoc_C"/>
</dbReference>
<evidence type="ECO:0000313" key="4">
    <source>
        <dbReference type="Proteomes" id="UP000532440"/>
    </source>
</evidence>
<keyword evidence="4" id="KW-1185">Reference proteome</keyword>
<accession>A0A7W8M7G7</accession>
<dbReference type="Pfam" id="PF08448">
    <property type="entry name" value="PAS_4"/>
    <property type="match status" value="1"/>
</dbReference>
<dbReference type="SMART" id="SM00091">
    <property type="entry name" value="PAS"/>
    <property type="match status" value="1"/>
</dbReference>
<gene>
    <name evidence="3" type="ORF">HNQ70_000189</name>
</gene>
<evidence type="ECO:0000259" key="2">
    <source>
        <dbReference type="PROSITE" id="PS50113"/>
    </source>
</evidence>
<dbReference type="InterPro" id="IPR000014">
    <property type="entry name" value="PAS"/>
</dbReference>
<dbReference type="SUPFAM" id="SSF55785">
    <property type="entry name" value="PYP-like sensor domain (PAS domain)"/>
    <property type="match status" value="1"/>
</dbReference>
<dbReference type="Gene3D" id="3.30.450.20">
    <property type="entry name" value="PAS domain"/>
    <property type="match status" value="1"/>
</dbReference>
<dbReference type="RefSeq" id="WP_183963409.1">
    <property type="nucleotide sequence ID" value="NZ_BAABEW010000003.1"/>
</dbReference>
<dbReference type="Proteomes" id="UP000532440">
    <property type="component" value="Unassembled WGS sequence"/>
</dbReference>
<protein>
    <submittedName>
        <fullName evidence="3">PAS domain S-box-containing protein</fullName>
    </submittedName>
</protein>